<dbReference type="EMBL" id="PJQD01000035">
    <property type="protein sequence ID" value="POY73701.1"/>
    <property type="molecule type" value="Genomic_DNA"/>
</dbReference>
<name>A0A2S5BAE8_9BASI</name>
<keyword evidence="2" id="KW-1185">Reference proteome</keyword>
<organism evidence="1 2">
    <name type="scientific">Rhodotorula taiwanensis</name>
    <dbReference type="NCBI Taxonomy" id="741276"/>
    <lineage>
        <taxon>Eukaryota</taxon>
        <taxon>Fungi</taxon>
        <taxon>Dikarya</taxon>
        <taxon>Basidiomycota</taxon>
        <taxon>Pucciniomycotina</taxon>
        <taxon>Microbotryomycetes</taxon>
        <taxon>Sporidiobolales</taxon>
        <taxon>Sporidiobolaceae</taxon>
        <taxon>Rhodotorula</taxon>
    </lineage>
</organism>
<comment type="caution">
    <text evidence="1">The sequence shown here is derived from an EMBL/GenBank/DDBJ whole genome shotgun (WGS) entry which is preliminary data.</text>
</comment>
<dbReference type="Proteomes" id="UP000237144">
    <property type="component" value="Unassembled WGS sequence"/>
</dbReference>
<proteinExistence type="predicted"/>
<dbReference type="AlphaFoldDB" id="A0A2S5BAE8"/>
<sequence>MGNCCVCGKETAQRCGPCGRAGVDLFFCSTVWPAHKQVCGPNSNPFCAPDLSREEASWLRQVARTSLELTAAEAAQQAGELAFGMKNTVAETLEAAFCLGSGGLEKLSDEDLMNLSSRPMPGSPSRPEINLCTRALFNWACRKAGVLASVLQSALHHAVVLELLISLRARSPSPPFANSALSNGNLARLLECLVQPLLPHCHFASDSDWQTVAAFFAAPLLTIGVDVVRITDAYNHASGVVERYSVQPI</sequence>
<gene>
    <name evidence="1" type="ORF">BMF94_3238</name>
</gene>
<reference evidence="1 2" key="1">
    <citation type="journal article" date="2018" name="Front. Microbiol.">
        <title>Prospects for Fungal Bioremediation of Acidic Radioactive Waste Sites: Characterization and Genome Sequence of Rhodotorula taiwanensis MD1149.</title>
        <authorList>
            <person name="Tkavc R."/>
            <person name="Matrosova V.Y."/>
            <person name="Grichenko O.E."/>
            <person name="Gostincar C."/>
            <person name="Volpe R.P."/>
            <person name="Klimenkova P."/>
            <person name="Gaidamakova E.K."/>
            <person name="Zhou C.E."/>
            <person name="Stewart B.J."/>
            <person name="Lyman M.G."/>
            <person name="Malfatti S.A."/>
            <person name="Rubinfeld B."/>
            <person name="Courtot M."/>
            <person name="Singh J."/>
            <person name="Dalgard C.L."/>
            <person name="Hamilton T."/>
            <person name="Frey K.G."/>
            <person name="Gunde-Cimerman N."/>
            <person name="Dugan L."/>
            <person name="Daly M.J."/>
        </authorList>
    </citation>
    <scope>NUCLEOTIDE SEQUENCE [LARGE SCALE GENOMIC DNA]</scope>
    <source>
        <strain evidence="1 2">MD1149</strain>
    </source>
</reference>
<evidence type="ECO:0000313" key="1">
    <source>
        <dbReference type="EMBL" id="POY73701.1"/>
    </source>
</evidence>
<dbReference type="OrthoDB" id="407198at2759"/>
<evidence type="ECO:0000313" key="2">
    <source>
        <dbReference type="Proteomes" id="UP000237144"/>
    </source>
</evidence>
<evidence type="ECO:0008006" key="3">
    <source>
        <dbReference type="Google" id="ProtNLM"/>
    </source>
</evidence>
<accession>A0A2S5BAE8</accession>
<protein>
    <recommendedName>
        <fullName evidence="3">MYND-type domain-containing protein</fullName>
    </recommendedName>
</protein>